<evidence type="ECO:0008006" key="3">
    <source>
        <dbReference type="Google" id="ProtNLM"/>
    </source>
</evidence>
<name>A0A498C384_9MICO</name>
<reference evidence="1 2" key="1">
    <citation type="journal article" date="2015" name="Stand. Genomic Sci.">
        <title>Genomic Encyclopedia of Bacterial and Archaeal Type Strains, Phase III: the genomes of soil and plant-associated and newly described type strains.</title>
        <authorList>
            <person name="Whitman W.B."/>
            <person name="Woyke T."/>
            <person name="Klenk H.P."/>
            <person name="Zhou Y."/>
            <person name="Lilburn T.G."/>
            <person name="Beck B.J."/>
            <person name="De Vos P."/>
            <person name="Vandamme P."/>
            <person name="Eisen J.A."/>
            <person name="Garrity G."/>
            <person name="Hugenholtz P."/>
            <person name="Kyrpides N.C."/>
        </authorList>
    </citation>
    <scope>NUCLEOTIDE SEQUENCE [LARGE SCALE GENOMIC DNA]</scope>
    <source>
        <strain evidence="1 2">S2T63</strain>
    </source>
</reference>
<keyword evidence="2" id="KW-1185">Reference proteome</keyword>
<dbReference type="RefSeq" id="WP_121058067.1">
    <property type="nucleotide sequence ID" value="NZ_RCDB01000002.1"/>
</dbReference>
<organism evidence="1 2">
    <name type="scientific">Microbacterium telephonicum</name>
    <dbReference type="NCBI Taxonomy" id="1714841"/>
    <lineage>
        <taxon>Bacteria</taxon>
        <taxon>Bacillati</taxon>
        <taxon>Actinomycetota</taxon>
        <taxon>Actinomycetes</taxon>
        <taxon>Micrococcales</taxon>
        <taxon>Microbacteriaceae</taxon>
        <taxon>Microbacterium</taxon>
    </lineage>
</organism>
<gene>
    <name evidence="1" type="ORF">C7474_1198</name>
</gene>
<dbReference type="Proteomes" id="UP000273158">
    <property type="component" value="Unassembled WGS sequence"/>
</dbReference>
<accession>A0A498C384</accession>
<protein>
    <recommendedName>
        <fullName evidence="3">Transcriptional regulator, AbiEi antitoxin, Type IV TA system</fullName>
    </recommendedName>
</protein>
<dbReference type="OrthoDB" id="5517693at2"/>
<evidence type="ECO:0000313" key="1">
    <source>
        <dbReference type="EMBL" id="RLK49066.1"/>
    </source>
</evidence>
<dbReference type="EMBL" id="RCDB01000002">
    <property type="protein sequence ID" value="RLK49066.1"/>
    <property type="molecule type" value="Genomic_DNA"/>
</dbReference>
<sequence>MTDPEQTIRPCPIALLRTDELAHPERAVARGDVQRVRRGIYVPVDAWRDLAPWDRYLARVHAVAGSYPDAVFSHESAAVLLGLGVIGDPGAVHILVESASASRMYAGVRAHARSDPSTPLDVGGLLVTSPGETAVTLARHRHNALGRAMADAALRLDRTLDLASMVHDNETRASSRGRRHARWPLTVADARPESMLESLNLALIEWLGYPDPDLQVRFSHPDGTADRGDFWWDSAGLLGEVDGELKYDGTFGDPVAALRARRRRDARLIGPHVRSIAHWGWAETADVESVRALLSGHGLRPFLPENALQLHSFARLLRPAQLHPRDLNVRTRPRVPPTVSSDS</sequence>
<dbReference type="AlphaFoldDB" id="A0A498C384"/>
<evidence type="ECO:0000313" key="2">
    <source>
        <dbReference type="Proteomes" id="UP000273158"/>
    </source>
</evidence>
<comment type="caution">
    <text evidence="1">The sequence shown here is derived from an EMBL/GenBank/DDBJ whole genome shotgun (WGS) entry which is preliminary data.</text>
</comment>
<proteinExistence type="predicted"/>